<proteinExistence type="predicted"/>
<dbReference type="EMBL" id="FNXE01000010">
    <property type="protein sequence ID" value="SEH71688.1"/>
    <property type="molecule type" value="Genomic_DNA"/>
</dbReference>
<reference evidence="3 4" key="1">
    <citation type="submission" date="2016-10" db="EMBL/GenBank/DDBJ databases">
        <authorList>
            <person name="de Groot N.N."/>
        </authorList>
    </citation>
    <scope>NUCLEOTIDE SEQUENCE [LARGE SCALE GENOMIC DNA]</scope>
    <source>
        <strain evidence="3 4">CGMCC 1.10825</strain>
    </source>
</reference>
<evidence type="ECO:0000259" key="2">
    <source>
        <dbReference type="Pfam" id="PF11827"/>
    </source>
</evidence>
<organism evidence="3 4">
    <name type="scientific">Paenimyroides marinum</name>
    <dbReference type="NCBI Taxonomy" id="1159016"/>
    <lineage>
        <taxon>Bacteria</taxon>
        <taxon>Pseudomonadati</taxon>
        <taxon>Bacteroidota</taxon>
        <taxon>Flavobacteriia</taxon>
        <taxon>Flavobacteriales</taxon>
        <taxon>Flavobacteriaceae</taxon>
        <taxon>Paenimyroides</taxon>
    </lineage>
</organism>
<name>A0A1H6KEM7_9FLAO</name>
<feature type="signal peptide" evidence="1">
    <location>
        <begin position="1"/>
        <end position="19"/>
    </location>
</feature>
<protein>
    <recommendedName>
        <fullName evidence="2">DUF3347 domain-containing protein</fullName>
    </recommendedName>
</protein>
<keyword evidence="1" id="KW-0732">Signal</keyword>
<dbReference type="PROSITE" id="PS51257">
    <property type="entry name" value="PROKAR_LIPOPROTEIN"/>
    <property type="match status" value="1"/>
</dbReference>
<dbReference type="Pfam" id="PF11827">
    <property type="entry name" value="DUF3347"/>
    <property type="match status" value="1"/>
</dbReference>
<accession>A0A1H6KEM7</accession>
<dbReference type="InterPro" id="IPR021782">
    <property type="entry name" value="DUF3347"/>
</dbReference>
<gene>
    <name evidence="3" type="ORF">SAMN02927937_01036</name>
</gene>
<dbReference type="STRING" id="1159016.SAMN02927937_01036"/>
<evidence type="ECO:0000313" key="3">
    <source>
        <dbReference type="EMBL" id="SEH71688.1"/>
    </source>
</evidence>
<evidence type="ECO:0000256" key="1">
    <source>
        <dbReference type="SAM" id="SignalP"/>
    </source>
</evidence>
<feature type="domain" description="DUF3347" evidence="2">
    <location>
        <begin position="56"/>
        <end position="146"/>
    </location>
</feature>
<dbReference type="AlphaFoldDB" id="A0A1H6KEM7"/>
<dbReference type="OrthoDB" id="5513217at2"/>
<sequence length="192" mass="21295">MTMKHLFVGLLASSVLTLAACNGTSEKKSESDVHTETTVSNESNAASDQGTFSELFSHYQHLTFALSSDNDKEAANAAKGMLEALPKINTEGFSAEQKSTFDDIAADIQEHSEHIGDNIGNIAHQREHLVILSKDFYDITKEFGTEKPMYKIFCSMYDDNKGAYWLSDSKEVKNPYYGADMLTCGEVQEELK</sequence>
<evidence type="ECO:0000313" key="4">
    <source>
        <dbReference type="Proteomes" id="UP000199634"/>
    </source>
</evidence>
<dbReference type="Proteomes" id="UP000199634">
    <property type="component" value="Unassembled WGS sequence"/>
</dbReference>
<feature type="chain" id="PRO_5011656825" description="DUF3347 domain-containing protein" evidence="1">
    <location>
        <begin position="20"/>
        <end position="192"/>
    </location>
</feature>
<keyword evidence="4" id="KW-1185">Reference proteome</keyword>